<organism evidence="1 2">
    <name type="scientific">Phytophthora boehmeriae</name>
    <dbReference type="NCBI Taxonomy" id="109152"/>
    <lineage>
        <taxon>Eukaryota</taxon>
        <taxon>Sar</taxon>
        <taxon>Stramenopiles</taxon>
        <taxon>Oomycota</taxon>
        <taxon>Peronosporomycetes</taxon>
        <taxon>Peronosporales</taxon>
        <taxon>Peronosporaceae</taxon>
        <taxon>Phytophthora</taxon>
    </lineage>
</organism>
<keyword evidence="2" id="KW-1185">Reference proteome</keyword>
<gene>
    <name evidence="1" type="ORF">PHYBOEH_006480</name>
</gene>
<dbReference type="EMBL" id="JAGDFL010000344">
    <property type="protein sequence ID" value="KAG7392131.1"/>
    <property type="molecule type" value="Genomic_DNA"/>
</dbReference>
<name>A0A8T1WG20_9STRA</name>
<reference evidence="1" key="1">
    <citation type="submission" date="2021-02" db="EMBL/GenBank/DDBJ databases">
        <authorList>
            <person name="Palmer J.M."/>
        </authorList>
    </citation>
    <scope>NUCLEOTIDE SEQUENCE</scope>
    <source>
        <strain evidence="1">SCRP23</strain>
    </source>
</reference>
<dbReference type="OrthoDB" id="127802at2759"/>
<evidence type="ECO:0000313" key="2">
    <source>
        <dbReference type="Proteomes" id="UP000693981"/>
    </source>
</evidence>
<sequence>MAALPVRSRSGSTGSKPRRSLPLLLGLVVVLALGALCFELSFVAPEGQDPEEYQDVLHVLDAAAAAEDGDQAPPTGGDEVGAFYPDAVFDTDWSKRIAASDILHESALHRGCVKHKNSVLPWTFGAKGQSEEDNLSQLVNQSDGQLLDKLRQCPDVDVFLPEGLRSFGYCEDAAAYTKFEDVAAVGDGSDVRR</sequence>
<dbReference type="Proteomes" id="UP000693981">
    <property type="component" value="Unassembled WGS sequence"/>
</dbReference>
<dbReference type="AlphaFoldDB" id="A0A8T1WG20"/>
<comment type="caution">
    <text evidence="1">The sequence shown here is derived from an EMBL/GenBank/DDBJ whole genome shotgun (WGS) entry which is preliminary data.</text>
</comment>
<proteinExistence type="predicted"/>
<evidence type="ECO:0000313" key="1">
    <source>
        <dbReference type="EMBL" id="KAG7392131.1"/>
    </source>
</evidence>
<protein>
    <submittedName>
        <fullName evidence="1">Uncharacterized protein</fullName>
    </submittedName>
</protein>
<accession>A0A8T1WG20</accession>